<evidence type="ECO:0000313" key="1">
    <source>
        <dbReference type="EMBL" id="MBO0334601.1"/>
    </source>
</evidence>
<dbReference type="InterPro" id="IPR010843">
    <property type="entry name" value="Uncharacterised_AroM"/>
</dbReference>
<dbReference type="Proteomes" id="UP000664761">
    <property type="component" value="Unassembled WGS sequence"/>
</dbReference>
<sequence>MSVEKIRGKRLALVTIGQAPRVDITPDMMRGFEEDYDITEFGALDGMTKEEVAALAPADGEDRLVSRLVDGEEVICSHAAIEARLGELFARIDADKFDAILMLCSGKLTEASHTLPVFSPYETLNAEIAECRARGEVIGMISPLAEQIDKNKALFDNPSGARFSYVTPYGDGSFEAVGEELKDTDVIIMNCMGFDSEMAAKVEKSATVPTLTVRQIFMKHIERALSKDAAA</sequence>
<dbReference type="Pfam" id="PF07302">
    <property type="entry name" value="AroM"/>
    <property type="match status" value="1"/>
</dbReference>
<comment type="caution">
    <text evidence="1">The sequence shown here is derived from an EMBL/GenBank/DDBJ whole genome shotgun (WGS) entry which is preliminary data.</text>
</comment>
<name>A0ABS3F931_9PROT</name>
<evidence type="ECO:0000313" key="2">
    <source>
        <dbReference type="Proteomes" id="UP000664761"/>
    </source>
</evidence>
<reference evidence="1 2" key="1">
    <citation type="submission" date="2021-03" db="EMBL/GenBank/DDBJ databases">
        <title>Sneathiella sp. CAU 1612 isolated from Kang Won-do.</title>
        <authorList>
            <person name="Kim W."/>
        </authorList>
    </citation>
    <scope>NUCLEOTIDE SEQUENCE [LARGE SCALE GENOMIC DNA]</scope>
    <source>
        <strain evidence="1 2">CAU 1612</strain>
    </source>
</reference>
<proteinExistence type="predicted"/>
<keyword evidence="2" id="KW-1185">Reference proteome</keyword>
<protein>
    <submittedName>
        <fullName evidence="1">AroM family protein</fullName>
    </submittedName>
</protein>
<accession>A0ABS3F931</accession>
<dbReference type="RefSeq" id="WP_207046584.1">
    <property type="nucleotide sequence ID" value="NZ_JAFLNC010000004.1"/>
</dbReference>
<dbReference type="EMBL" id="JAFLNC010000004">
    <property type="protein sequence ID" value="MBO0334601.1"/>
    <property type="molecule type" value="Genomic_DNA"/>
</dbReference>
<gene>
    <name evidence="1" type="ORF">J0X12_13320</name>
</gene>
<organism evidence="1 2">
    <name type="scientific">Sneathiella sedimenti</name>
    <dbReference type="NCBI Taxonomy" id="2816034"/>
    <lineage>
        <taxon>Bacteria</taxon>
        <taxon>Pseudomonadati</taxon>
        <taxon>Pseudomonadota</taxon>
        <taxon>Alphaproteobacteria</taxon>
        <taxon>Sneathiellales</taxon>
        <taxon>Sneathiellaceae</taxon>
        <taxon>Sneathiella</taxon>
    </lineage>
</organism>